<feature type="compositionally biased region" description="Polar residues" evidence="1">
    <location>
        <begin position="10"/>
        <end position="22"/>
    </location>
</feature>
<protein>
    <submittedName>
        <fullName evidence="2">Uncharacterized protein</fullName>
    </submittedName>
</protein>
<comment type="caution">
    <text evidence="2">The sequence shown here is derived from an EMBL/GenBank/DDBJ whole genome shotgun (WGS) entry which is preliminary data.</text>
</comment>
<evidence type="ECO:0000313" key="2">
    <source>
        <dbReference type="EMBL" id="NEV64402.1"/>
    </source>
</evidence>
<proteinExistence type="predicted"/>
<dbReference type="Proteomes" id="UP000483379">
    <property type="component" value="Unassembled WGS sequence"/>
</dbReference>
<organism evidence="2 3">
    <name type="scientific">Thiorhodococcus minor</name>
    <dbReference type="NCBI Taxonomy" id="57489"/>
    <lineage>
        <taxon>Bacteria</taxon>
        <taxon>Pseudomonadati</taxon>
        <taxon>Pseudomonadota</taxon>
        <taxon>Gammaproteobacteria</taxon>
        <taxon>Chromatiales</taxon>
        <taxon>Chromatiaceae</taxon>
        <taxon>Thiorhodococcus</taxon>
    </lineage>
</organism>
<dbReference type="EMBL" id="JAAIJQ010000088">
    <property type="protein sequence ID" value="NEV64402.1"/>
    <property type="molecule type" value="Genomic_DNA"/>
</dbReference>
<evidence type="ECO:0000313" key="3">
    <source>
        <dbReference type="Proteomes" id="UP000483379"/>
    </source>
</evidence>
<accession>A0A6M0K3M6</accession>
<sequence length="70" mass="7515">MGLATVARAGTTTTSHAYNTDGSAAVRDRARTAQLAEERRVLVDQFLPTLRPSGAMSPNAVPRETTRHAH</sequence>
<dbReference type="RefSeq" id="WP_164455115.1">
    <property type="nucleotide sequence ID" value="NZ_JAAIJQ010000088.1"/>
</dbReference>
<feature type="region of interest" description="Disordered" evidence="1">
    <location>
        <begin position="1"/>
        <end position="25"/>
    </location>
</feature>
<keyword evidence="3" id="KW-1185">Reference proteome</keyword>
<dbReference type="AlphaFoldDB" id="A0A6M0K3M6"/>
<evidence type="ECO:0000256" key="1">
    <source>
        <dbReference type="SAM" id="MobiDB-lite"/>
    </source>
</evidence>
<reference evidence="2 3" key="1">
    <citation type="submission" date="2020-02" db="EMBL/GenBank/DDBJ databases">
        <title>Genome sequences of Thiorhodococcus mannitoliphagus and Thiorhodococcus minor, purple sulfur photosynthetic bacteria in the gammaproteobacterial family, Chromatiaceae.</title>
        <authorList>
            <person name="Aviles F.A."/>
            <person name="Meyer T.E."/>
            <person name="Kyndt J.A."/>
        </authorList>
    </citation>
    <scope>NUCLEOTIDE SEQUENCE [LARGE SCALE GENOMIC DNA]</scope>
    <source>
        <strain evidence="2 3">DSM 11518</strain>
    </source>
</reference>
<gene>
    <name evidence="2" type="ORF">G3446_21390</name>
</gene>
<feature type="region of interest" description="Disordered" evidence="1">
    <location>
        <begin position="50"/>
        <end position="70"/>
    </location>
</feature>
<name>A0A6M0K3M6_9GAMM</name>